<feature type="domain" description="GerMN" evidence="1">
    <location>
        <begin position="234"/>
        <end position="323"/>
    </location>
</feature>
<dbReference type="PROSITE" id="PS51257">
    <property type="entry name" value="PROKAR_LIPOPROTEIN"/>
    <property type="match status" value="1"/>
</dbReference>
<sequence length="354" mass="40092">MKKIAIVMSLILSLILLSSCTNKNAIPQDNQPQLTIKDYFAFEENTKYMYEGTGNEYAAYNVLVDYLSENRVQLRSNNGGTETVKVLENKDGKLTLLLSRSECYYRENFTQSPSSNGEILLQEPLTSGTAWTLADNRKRYISNTEIDIITPVGKYKTLEVTTEGKEYKTLDYYAPKVGLVKTVFIANGNEISSSLSKIERNIAFTQTVQFYYPAAYEDRLYFVDKQLSFHTNDITRAILEKAYNDTPKENLAKVLSRNAKIKSLYLNNNVVYVDFSKELVREMNAGSGTEGMILQSITNTLGTYYGTDKVYLTIEGSPYSSGHIVMEKGEFFTVNLKNSVKLENPPRESNKTKN</sequence>
<gene>
    <name evidence="2" type="ORF">SDC9_03934</name>
</gene>
<dbReference type="InterPro" id="IPR019606">
    <property type="entry name" value="GerMN"/>
</dbReference>
<dbReference type="AlphaFoldDB" id="A0A644SXP0"/>
<dbReference type="EMBL" id="VSSQ01000007">
    <property type="protein sequence ID" value="MPL58401.1"/>
    <property type="molecule type" value="Genomic_DNA"/>
</dbReference>
<dbReference type="Pfam" id="PF10646">
    <property type="entry name" value="Germane"/>
    <property type="match status" value="1"/>
</dbReference>
<proteinExistence type="predicted"/>
<dbReference type="SMART" id="SM00909">
    <property type="entry name" value="Germane"/>
    <property type="match status" value="1"/>
</dbReference>
<protein>
    <recommendedName>
        <fullName evidence="1">GerMN domain-containing protein</fullName>
    </recommendedName>
</protein>
<reference evidence="2" key="1">
    <citation type="submission" date="2019-08" db="EMBL/GenBank/DDBJ databases">
        <authorList>
            <person name="Kucharzyk K."/>
            <person name="Murdoch R.W."/>
            <person name="Higgins S."/>
            <person name="Loffler F."/>
        </authorList>
    </citation>
    <scope>NUCLEOTIDE SEQUENCE</scope>
</reference>
<name>A0A644SXP0_9ZZZZ</name>
<evidence type="ECO:0000313" key="2">
    <source>
        <dbReference type="EMBL" id="MPL58401.1"/>
    </source>
</evidence>
<accession>A0A644SXP0</accession>
<comment type="caution">
    <text evidence="2">The sequence shown here is derived from an EMBL/GenBank/DDBJ whole genome shotgun (WGS) entry which is preliminary data.</text>
</comment>
<organism evidence="2">
    <name type="scientific">bioreactor metagenome</name>
    <dbReference type="NCBI Taxonomy" id="1076179"/>
    <lineage>
        <taxon>unclassified sequences</taxon>
        <taxon>metagenomes</taxon>
        <taxon>ecological metagenomes</taxon>
    </lineage>
</organism>
<evidence type="ECO:0000259" key="1">
    <source>
        <dbReference type="SMART" id="SM00909"/>
    </source>
</evidence>